<gene>
    <name evidence="1" type="ORF">E3U55_02530</name>
</gene>
<comment type="caution">
    <text evidence="1">The sequence shown here is derived from an EMBL/GenBank/DDBJ whole genome shotgun (WGS) entry which is preliminary data.</text>
</comment>
<dbReference type="RefSeq" id="WP_134338754.1">
    <property type="nucleotide sequence ID" value="NZ_SOPW01000002.1"/>
</dbReference>
<dbReference type="EMBL" id="SOPW01000002">
    <property type="protein sequence ID" value="TFB24396.1"/>
    <property type="molecule type" value="Genomic_DNA"/>
</dbReference>
<evidence type="ECO:0000313" key="1">
    <source>
        <dbReference type="EMBL" id="TFB24396.1"/>
    </source>
</evidence>
<evidence type="ECO:0000313" key="2">
    <source>
        <dbReference type="Proteomes" id="UP000297975"/>
    </source>
</evidence>
<sequence>MSKKKLSISLDAEVHKEIELRANRLGIAKSAFVSFATNYFLHQLEANEKLVGSNVNVYELLRNNIEAQKDYK</sequence>
<dbReference type="AlphaFoldDB" id="A0A4Y8ITZ5"/>
<dbReference type="OrthoDB" id="2692201at2"/>
<accession>A0A4Y8ITZ5</accession>
<dbReference type="InterPro" id="IPR010985">
    <property type="entry name" value="Ribbon_hlx_hlx"/>
</dbReference>
<dbReference type="Gene3D" id="1.10.1220.10">
    <property type="entry name" value="Met repressor-like"/>
    <property type="match status" value="1"/>
</dbReference>
<proteinExistence type="predicted"/>
<keyword evidence="2" id="KW-1185">Reference proteome</keyword>
<name>A0A4Y8ITZ5_9BACI</name>
<organism evidence="1 2">
    <name type="scientific">Filobacillus milosensis</name>
    <dbReference type="NCBI Taxonomy" id="94137"/>
    <lineage>
        <taxon>Bacteria</taxon>
        <taxon>Bacillati</taxon>
        <taxon>Bacillota</taxon>
        <taxon>Bacilli</taxon>
        <taxon>Bacillales</taxon>
        <taxon>Bacillaceae</taxon>
        <taxon>Filobacillus</taxon>
    </lineage>
</organism>
<protein>
    <submittedName>
        <fullName evidence="1">CopG family transcriptional regulator</fullName>
    </submittedName>
</protein>
<dbReference type="SUPFAM" id="SSF47598">
    <property type="entry name" value="Ribbon-helix-helix"/>
    <property type="match status" value="1"/>
</dbReference>
<reference evidence="1 2" key="1">
    <citation type="submission" date="2019-03" db="EMBL/GenBank/DDBJ databases">
        <authorList>
            <person name="He R.-H."/>
        </authorList>
    </citation>
    <scope>NUCLEOTIDE SEQUENCE [LARGE SCALE GENOMIC DNA]</scope>
    <source>
        <strain evidence="2">SH 714</strain>
    </source>
</reference>
<dbReference type="Proteomes" id="UP000297975">
    <property type="component" value="Unassembled WGS sequence"/>
</dbReference>
<dbReference type="InterPro" id="IPR013321">
    <property type="entry name" value="Arc_rbn_hlx_hlx"/>
</dbReference>
<dbReference type="GO" id="GO:0006355">
    <property type="term" value="P:regulation of DNA-templated transcription"/>
    <property type="evidence" value="ECO:0007669"/>
    <property type="project" value="InterPro"/>
</dbReference>